<dbReference type="InterPro" id="IPR036318">
    <property type="entry name" value="FAD-bd_PCMH-like_sf"/>
</dbReference>
<evidence type="ECO:0000256" key="5">
    <source>
        <dbReference type="ARBA" id="ARBA00012518"/>
    </source>
</evidence>
<comment type="function">
    <text evidence="2">Cell wall formation.</text>
</comment>
<dbReference type="PANTHER" id="PTHR21071:SF4">
    <property type="entry name" value="UDP-N-ACETYLENOLPYRUVOYLGLUCOSAMINE REDUCTASE"/>
    <property type="match status" value="1"/>
</dbReference>
<dbReference type="PATRIC" id="fig|1618608.3.peg.460"/>
<comment type="cofactor">
    <cofactor evidence="1">
        <name>FAD</name>
        <dbReference type="ChEBI" id="CHEBI:57692"/>
    </cofactor>
</comment>
<dbReference type="InterPro" id="IPR003170">
    <property type="entry name" value="MurB"/>
</dbReference>
<dbReference type="GO" id="GO:0008360">
    <property type="term" value="P:regulation of cell shape"/>
    <property type="evidence" value="ECO:0007669"/>
    <property type="project" value="UniProtKB-KW"/>
</dbReference>
<name>A0A0G1ZM66_9BACT</name>
<evidence type="ECO:0000256" key="17">
    <source>
        <dbReference type="NCBIfam" id="TIGR00179"/>
    </source>
</evidence>
<evidence type="ECO:0000259" key="18">
    <source>
        <dbReference type="PROSITE" id="PS51387"/>
    </source>
</evidence>
<keyword evidence="14" id="KW-0131">Cell cycle</keyword>
<dbReference type="InterPro" id="IPR016167">
    <property type="entry name" value="FAD-bd_PCMH_sub1"/>
</dbReference>
<feature type="domain" description="FAD-binding PCMH-type" evidence="18">
    <location>
        <begin position="23"/>
        <end position="191"/>
    </location>
</feature>
<dbReference type="NCBIfam" id="TIGR00179">
    <property type="entry name" value="murB"/>
    <property type="match status" value="1"/>
</dbReference>
<evidence type="ECO:0000256" key="4">
    <source>
        <dbReference type="ARBA" id="ARBA00004752"/>
    </source>
</evidence>
<dbReference type="SUPFAM" id="SSF56176">
    <property type="entry name" value="FAD-binding/transporter-associated domain-like"/>
    <property type="match status" value="1"/>
</dbReference>
<dbReference type="InterPro" id="IPR006094">
    <property type="entry name" value="Oxid_FAD_bind_N"/>
</dbReference>
<organism evidence="19 20">
    <name type="scientific">Candidatus Adlerbacteria bacterium GW2011_GWC1_50_9</name>
    <dbReference type="NCBI Taxonomy" id="1618608"/>
    <lineage>
        <taxon>Bacteria</taxon>
        <taxon>Candidatus Adleribacteriota</taxon>
    </lineage>
</organism>
<sequence>KSRSVTTGHIRENVVLAPFTVYSIGGPARYFVEARAGEEIREAVAFGRDKGVPFFILGAGSNILVSDKGFPGIVIHVGGGEIGVRGETIRAEAGVKMAALVAAASKASLTGFEWGIGIPGSVGGSVRGNAGCFGGEVGDVVSRVDVLDTSDREVPVREFSSRDCEFGYRHSIFKAHPEWIILSVTFSLAGGDADMIRERIISITRARTEKQDIGTKSCGCIFKNVSWDAAGGKESLLGRFPEYLEIADLPNIPAAFLIDRAGLKGERAGNAVISPKHANFFINEGGASARDVRDLIRRAQDGVRRVYGIELYPEIQYVGFREN</sequence>
<dbReference type="InterPro" id="IPR011601">
    <property type="entry name" value="MurB_C"/>
</dbReference>
<dbReference type="Gene3D" id="3.30.465.10">
    <property type="match status" value="1"/>
</dbReference>
<keyword evidence="8" id="KW-0285">Flavoprotein</keyword>
<keyword evidence="15" id="KW-0961">Cell wall biogenesis/degradation</keyword>
<keyword evidence="13" id="KW-0560">Oxidoreductase</keyword>
<evidence type="ECO:0000256" key="16">
    <source>
        <dbReference type="ARBA" id="ARBA00048914"/>
    </source>
</evidence>
<dbReference type="Pfam" id="PF02873">
    <property type="entry name" value="MurB_C"/>
    <property type="match status" value="1"/>
</dbReference>
<feature type="non-terminal residue" evidence="19">
    <location>
        <position position="1"/>
    </location>
</feature>
<evidence type="ECO:0000313" key="19">
    <source>
        <dbReference type="EMBL" id="KKW20519.1"/>
    </source>
</evidence>
<dbReference type="GO" id="GO:0071949">
    <property type="term" value="F:FAD binding"/>
    <property type="evidence" value="ECO:0007669"/>
    <property type="project" value="InterPro"/>
</dbReference>
<reference evidence="19 20" key="1">
    <citation type="journal article" date="2015" name="Nature">
        <title>rRNA introns, odd ribosomes, and small enigmatic genomes across a large radiation of phyla.</title>
        <authorList>
            <person name="Brown C.T."/>
            <person name="Hug L.A."/>
            <person name="Thomas B.C."/>
            <person name="Sharon I."/>
            <person name="Castelle C.J."/>
            <person name="Singh A."/>
            <person name="Wilkins M.J."/>
            <person name="Williams K.H."/>
            <person name="Banfield J.F."/>
        </authorList>
    </citation>
    <scope>NUCLEOTIDE SEQUENCE [LARGE SCALE GENOMIC DNA]</scope>
</reference>
<keyword evidence="11" id="KW-0133">Cell shape</keyword>
<keyword evidence="7" id="KW-0132">Cell division</keyword>
<dbReference type="GO" id="GO:0071555">
    <property type="term" value="P:cell wall organization"/>
    <property type="evidence" value="ECO:0007669"/>
    <property type="project" value="UniProtKB-KW"/>
</dbReference>
<keyword evidence="12" id="KW-0573">Peptidoglycan synthesis</keyword>
<evidence type="ECO:0000256" key="7">
    <source>
        <dbReference type="ARBA" id="ARBA00022618"/>
    </source>
</evidence>
<evidence type="ECO:0000256" key="11">
    <source>
        <dbReference type="ARBA" id="ARBA00022960"/>
    </source>
</evidence>
<evidence type="ECO:0000256" key="9">
    <source>
        <dbReference type="ARBA" id="ARBA00022827"/>
    </source>
</evidence>
<comment type="subcellular location">
    <subcellularLocation>
        <location evidence="3">Cytoplasm</location>
    </subcellularLocation>
</comment>
<evidence type="ECO:0000256" key="8">
    <source>
        <dbReference type="ARBA" id="ARBA00022630"/>
    </source>
</evidence>
<keyword evidence="10" id="KW-0521">NADP</keyword>
<dbReference type="PROSITE" id="PS51387">
    <property type="entry name" value="FAD_PCMH"/>
    <property type="match status" value="1"/>
</dbReference>
<dbReference type="GO" id="GO:0005829">
    <property type="term" value="C:cytosol"/>
    <property type="evidence" value="ECO:0007669"/>
    <property type="project" value="TreeGrafter"/>
</dbReference>
<evidence type="ECO:0000313" key="20">
    <source>
        <dbReference type="Proteomes" id="UP000034201"/>
    </source>
</evidence>
<evidence type="ECO:0000256" key="12">
    <source>
        <dbReference type="ARBA" id="ARBA00022984"/>
    </source>
</evidence>
<dbReference type="AlphaFoldDB" id="A0A0G1ZM66"/>
<dbReference type="HAMAP" id="MF_00037">
    <property type="entry name" value="MurB"/>
    <property type="match status" value="1"/>
</dbReference>
<evidence type="ECO:0000256" key="14">
    <source>
        <dbReference type="ARBA" id="ARBA00023306"/>
    </source>
</evidence>
<accession>A0A0G1ZM66</accession>
<keyword evidence="9" id="KW-0274">FAD</keyword>
<dbReference type="Gene3D" id="3.90.78.10">
    <property type="entry name" value="UDP-N-acetylenolpyruvoylglucosamine reductase, C-terminal domain"/>
    <property type="match status" value="1"/>
</dbReference>
<protein>
    <recommendedName>
        <fullName evidence="5 17">UDP-N-acetylmuramate dehydrogenase</fullName>
        <ecNumber evidence="5 17">1.3.1.98</ecNumber>
    </recommendedName>
</protein>
<dbReference type="InterPro" id="IPR016166">
    <property type="entry name" value="FAD-bd_PCMH"/>
</dbReference>
<proteinExistence type="inferred from homology"/>
<dbReference type="GO" id="GO:0008762">
    <property type="term" value="F:UDP-N-acetylmuramate dehydrogenase activity"/>
    <property type="evidence" value="ECO:0007669"/>
    <property type="project" value="UniProtKB-UniRule"/>
</dbReference>
<dbReference type="PANTHER" id="PTHR21071">
    <property type="entry name" value="UDP-N-ACETYLENOLPYRUVOYLGLUCOSAMINE REDUCTASE"/>
    <property type="match status" value="1"/>
</dbReference>
<dbReference type="InterPro" id="IPR036635">
    <property type="entry name" value="MurB_C_sf"/>
</dbReference>
<dbReference type="EMBL" id="LCQQ01000030">
    <property type="protein sequence ID" value="KKW20519.1"/>
    <property type="molecule type" value="Genomic_DNA"/>
</dbReference>
<evidence type="ECO:0000256" key="3">
    <source>
        <dbReference type="ARBA" id="ARBA00004496"/>
    </source>
</evidence>
<evidence type="ECO:0000256" key="6">
    <source>
        <dbReference type="ARBA" id="ARBA00022490"/>
    </source>
</evidence>
<dbReference type="Gene3D" id="3.30.43.10">
    <property type="entry name" value="Uridine Diphospho-n-acetylenolpyruvylglucosamine Reductase, domain 2"/>
    <property type="match status" value="1"/>
</dbReference>
<gene>
    <name evidence="19" type="ORF">UY61_C0030G0001</name>
</gene>
<comment type="pathway">
    <text evidence="4">Cell wall biogenesis; peptidoglycan biosynthesis.</text>
</comment>
<dbReference type="SUPFAM" id="SSF56194">
    <property type="entry name" value="Uridine diphospho-N-Acetylenolpyruvylglucosamine reductase, MurB, C-terminal domain"/>
    <property type="match status" value="1"/>
</dbReference>
<dbReference type="Proteomes" id="UP000034201">
    <property type="component" value="Unassembled WGS sequence"/>
</dbReference>
<evidence type="ECO:0000256" key="2">
    <source>
        <dbReference type="ARBA" id="ARBA00003921"/>
    </source>
</evidence>
<dbReference type="InterPro" id="IPR016169">
    <property type="entry name" value="FAD-bd_PCMH_sub2"/>
</dbReference>
<dbReference type="UniPathway" id="UPA00219"/>
<keyword evidence="6" id="KW-0963">Cytoplasm</keyword>
<evidence type="ECO:0000256" key="1">
    <source>
        <dbReference type="ARBA" id="ARBA00001974"/>
    </source>
</evidence>
<evidence type="ECO:0000256" key="15">
    <source>
        <dbReference type="ARBA" id="ARBA00023316"/>
    </source>
</evidence>
<dbReference type="GO" id="GO:0009252">
    <property type="term" value="P:peptidoglycan biosynthetic process"/>
    <property type="evidence" value="ECO:0007669"/>
    <property type="project" value="UniProtKB-UniRule"/>
</dbReference>
<dbReference type="EC" id="1.3.1.98" evidence="5 17"/>
<evidence type="ECO:0000256" key="10">
    <source>
        <dbReference type="ARBA" id="ARBA00022857"/>
    </source>
</evidence>
<evidence type="ECO:0000256" key="13">
    <source>
        <dbReference type="ARBA" id="ARBA00023002"/>
    </source>
</evidence>
<comment type="caution">
    <text evidence="19">The sequence shown here is derived from an EMBL/GenBank/DDBJ whole genome shotgun (WGS) entry which is preliminary data.</text>
</comment>
<dbReference type="Pfam" id="PF01565">
    <property type="entry name" value="FAD_binding_4"/>
    <property type="match status" value="1"/>
</dbReference>
<dbReference type="NCBIfam" id="NF010480">
    <property type="entry name" value="PRK13905.1"/>
    <property type="match status" value="1"/>
</dbReference>
<dbReference type="GO" id="GO:0051301">
    <property type="term" value="P:cell division"/>
    <property type="evidence" value="ECO:0007669"/>
    <property type="project" value="UniProtKB-KW"/>
</dbReference>
<comment type="catalytic activity">
    <reaction evidence="16">
        <text>UDP-N-acetyl-alpha-D-muramate + NADP(+) = UDP-N-acetyl-3-O-(1-carboxyvinyl)-alpha-D-glucosamine + NADPH + H(+)</text>
        <dbReference type="Rhea" id="RHEA:12248"/>
        <dbReference type="ChEBI" id="CHEBI:15378"/>
        <dbReference type="ChEBI" id="CHEBI:57783"/>
        <dbReference type="ChEBI" id="CHEBI:58349"/>
        <dbReference type="ChEBI" id="CHEBI:68483"/>
        <dbReference type="ChEBI" id="CHEBI:70757"/>
        <dbReference type="EC" id="1.3.1.98"/>
    </reaction>
</comment>